<dbReference type="Proteomes" id="UP001589896">
    <property type="component" value="Unassembled WGS sequence"/>
</dbReference>
<evidence type="ECO:0000256" key="5">
    <source>
        <dbReference type="NCBIfam" id="TIGR02228"/>
    </source>
</evidence>
<comment type="subcellular location">
    <subcellularLocation>
        <location evidence="1">Membrane</location>
    </subcellularLocation>
</comment>
<evidence type="ECO:0000256" key="4">
    <source>
        <dbReference type="ARBA" id="ARBA00023136"/>
    </source>
</evidence>
<proteinExistence type="predicted"/>
<sequence>MNTEQQVSTDTPAAEPKPERSLWGYLRMGLTWGFVSLVAALGAVTLIVPAVAGATPLAVLTPSMEPTLPVGTLVVVKPTPVQDVRLGDVITYQIKPGDPTLVTHRVVEVRSISTGDIEFLTKGDNNDATDPTVVTAPQLKGKVWYSVPLAGFISMAVGTMLGPIVVPVVGVLLLGYAGYTVISGIVGSKRKKRAAATQPELAPEA</sequence>
<dbReference type="NCBIfam" id="TIGR02228">
    <property type="entry name" value="sigpep_I_arch"/>
    <property type="match status" value="1"/>
</dbReference>
<organism evidence="7 8">
    <name type="scientific">Lysobacter korlensis</name>
    <dbReference type="NCBI Taxonomy" id="553636"/>
    <lineage>
        <taxon>Bacteria</taxon>
        <taxon>Pseudomonadati</taxon>
        <taxon>Pseudomonadota</taxon>
        <taxon>Gammaproteobacteria</taxon>
        <taxon>Lysobacterales</taxon>
        <taxon>Lysobacteraceae</taxon>
        <taxon>Lysobacter</taxon>
    </lineage>
</organism>
<dbReference type="PRINTS" id="PR00728">
    <property type="entry name" value="SIGNALPTASE"/>
</dbReference>
<evidence type="ECO:0000256" key="6">
    <source>
        <dbReference type="SAM" id="Phobius"/>
    </source>
</evidence>
<dbReference type="PANTHER" id="PTHR10806:SF6">
    <property type="entry name" value="SIGNAL PEPTIDASE COMPLEX CATALYTIC SUBUNIT SEC11"/>
    <property type="match status" value="1"/>
</dbReference>
<dbReference type="InterPro" id="IPR019533">
    <property type="entry name" value="Peptidase_S26"/>
</dbReference>
<name>A0ABV6S2F6_9GAMM</name>
<dbReference type="EMBL" id="JBHLTG010000012">
    <property type="protein sequence ID" value="MFC0682303.1"/>
    <property type="molecule type" value="Genomic_DNA"/>
</dbReference>
<dbReference type="EC" id="3.4.21.89" evidence="5"/>
<evidence type="ECO:0000313" key="7">
    <source>
        <dbReference type="EMBL" id="MFC0682303.1"/>
    </source>
</evidence>
<dbReference type="CDD" id="cd06530">
    <property type="entry name" value="S26_SPase_I"/>
    <property type="match status" value="1"/>
</dbReference>
<dbReference type="PANTHER" id="PTHR10806">
    <property type="entry name" value="SIGNAL PEPTIDASE COMPLEX CATALYTIC SUBUNIT SEC11"/>
    <property type="match status" value="1"/>
</dbReference>
<keyword evidence="8" id="KW-1185">Reference proteome</keyword>
<dbReference type="InterPro" id="IPR001733">
    <property type="entry name" value="Peptidase_S26B"/>
</dbReference>
<feature type="transmembrane region" description="Helical" evidence="6">
    <location>
        <begin position="30"/>
        <end position="52"/>
    </location>
</feature>
<keyword evidence="3 6" id="KW-1133">Transmembrane helix</keyword>
<protein>
    <recommendedName>
        <fullName evidence="5">Signal peptidase I</fullName>
        <ecNumber evidence="5">3.4.21.89</ecNumber>
    </recommendedName>
</protein>
<keyword evidence="7" id="KW-0378">Hydrolase</keyword>
<evidence type="ECO:0000256" key="3">
    <source>
        <dbReference type="ARBA" id="ARBA00022989"/>
    </source>
</evidence>
<evidence type="ECO:0000256" key="1">
    <source>
        <dbReference type="ARBA" id="ARBA00004370"/>
    </source>
</evidence>
<dbReference type="RefSeq" id="WP_386676201.1">
    <property type="nucleotide sequence ID" value="NZ_JBHLTG010000012.1"/>
</dbReference>
<dbReference type="SUPFAM" id="SSF51306">
    <property type="entry name" value="LexA/Signal peptidase"/>
    <property type="match status" value="1"/>
</dbReference>
<evidence type="ECO:0000256" key="2">
    <source>
        <dbReference type="ARBA" id="ARBA00022692"/>
    </source>
</evidence>
<reference evidence="7 8" key="1">
    <citation type="submission" date="2024-09" db="EMBL/GenBank/DDBJ databases">
        <authorList>
            <person name="Sun Q."/>
            <person name="Mori K."/>
        </authorList>
    </citation>
    <scope>NUCLEOTIDE SEQUENCE [LARGE SCALE GENOMIC DNA]</scope>
    <source>
        <strain evidence="7 8">KCTC 23076</strain>
    </source>
</reference>
<comment type="caution">
    <text evidence="7">The sequence shown here is derived from an EMBL/GenBank/DDBJ whole genome shotgun (WGS) entry which is preliminary data.</text>
</comment>
<evidence type="ECO:0000313" key="8">
    <source>
        <dbReference type="Proteomes" id="UP001589896"/>
    </source>
</evidence>
<feature type="transmembrane region" description="Helical" evidence="6">
    <location>
        <begin position="149"/>
        <end position="182"/>
    </location>
</feature>
<dbReference type="GO" id="GO:0009003">
    <property type="term" value="F:signal peptidase activity"/>
    <property type="evidence" value="ECO:0007669"/>
    <property type="project" value="UniProtKB-EC"/>
</dbReference>
<dbReference type="InterPro" id="IPR036286">
    <property type="entry name" value="LexA/Signal_pep-like_sf"/>
</dbReference>
<keyword evidence="4 6" id="KW-0472">Membrane</keyword>
<accession>A0ABV6S2F6</accession>
<gene>
    <name evidence="7" type="ORF">ACFFGH_31115</name>
</gene>
<keyword evidence="2 6" id="KW-0812">Transmembrane</keyword>